<name>A0A158L080_9BURK</name>
<dbReference type="AlphaFoldDB" id="A0A158L080"/>
<proteinExistence type="inferred from homology"/>
<dbReference type="InterPro" id="IPR029058">
    <property type="entry name" value="AB_hydrolase_fold"/>
</dbReference>
<dbReference type="PANTHER" id="PTHR43039">
    <property type="entry name" value="ESTERASE-RELATED"/>
    <property type="match status" value="1"/>
</dbReference>
<evidence type="ECO:0000313" key="3">
    <source>
        <dbReference type="Proteomes" id="UP000054770"/>
    </source>
</evidence>
<dbReference type="Proteomes" id="UP000054770">
    <property type="component" value="Unassembled WGS sequence"/>
</dbReference>
<dbReference type="SUPFAM" id="SSF53474">
    <property type="entry name" value="alpha/beta-Hydrolases"/>
    <property type="match status" value="1"/>
</dbReference>
<dbReference type="EMBL" id="FCON02000220">
    <property type="protein sequence ID" value="SAL86260.1"/>
    <property type="molecule type" value="Genomic_DNA"/>
</dbReference>
<evidence type="ECO:0000313" key="2">
    <source>
        <dbReference type="EMBL" id="SAL86260.1"/>
    </source>
</evidence>
<keyword evidence="3" id="KW-1185">Reference proteome</keyword>
<sequence length="152" mass="16895">MLSPLTAPGNYGPLAADAASTAGLLPDRQWSLQDRKSWLLVHPRQHLPGTVECVVGTPTELQQELTNSVCRTDPEIAKHFARVTFLADHRADLAKVTTPTLILQSDDDFLAPTCVGEYMHRMIRNSVLETVENIRHCPHLLTRQKYSGQIDG</sequence>
<comment type="similarity">
    <text evidence="1">Belongs to the AB hydrolase superfamily.</text>
</comment>
<gene>
    <name evidence="2" type="primary">rsbQ</name>
    <name evidence="2" type="ORF">AWB68_07968</name>
</gene>
<dbReference type="Gene3D" id="3.40.50.1820">
    <property type="entry name" value="alpha/beta hydrolase"/>
    <property type="match status" value="1"/>
</dbReference>
<accession>A0A158L080</accession>
<protein>
    <submittedName>
        <fullName evidence="2">Sigma factor SigB regulation protein RsbQ</fullName>
    </submittedName>
</protein>
<organism evidence="2 3">
    <name type="scientific">Caballeronia choica</name>
    <dbReference type="NCBI Taxonomy" id="326476"/>
    <lineage>
        <taxon>Bacteria</taxon>
        <taxon>Pseudomonadati</taxon>
        <taxon>Pseudomonadota</taxon>
        <taxon>Betaproteobacteria</taxon>
        <taxon>Burkholderiales</taxon>
        <taxon>Burkholderiaceae</taxon>
        <taxon>Caballeronia</taxon>
    </lineage>
</organism>
<evidence type="ECO:0000256" key="1">
    <source>
        <dbReference type="ARBA" id="ARBA00008645"/>
    </source>
</evidence>
<reference evidence="2" key="1">
    <citation type="submission" date="2016-01" db="EMBL/GenBank/DDBJ databases">
        <authorList>
            <person name="Peeters C."/>
        </authorList>
    </citation>
    <scope>NUCLEOTIDE SEQUENCE [LARGE SCALE GENOMIC DNA]</scope>
    <source>
        <strain evidence="2">LMG 22940</strain>
    </source>
</reference>
<comment type="caution">
    <text evidence="2">The sequence shown here is derived from an EMBL/GenBank/DDBJ whole genome shotgun (WGS) entry which is preliminary data.</text>
</comment>